<proteinExistence type="predicted"/>
<reference evidence="2" key="1">
    <citation type="journal article" date="2018" name="BMC Genomics">
        <title>Genomic insights into host adaptation between the wheat stripe rust pathogen (Puccinia striiformis f. sp. tritici) and the barley stripe rust pathogen (Puccinia striiformis f. sp. hordei).</title>
        <authorList>
            <person name="Xia C."/>
            <person name="Wang M."/>
            <person name="Yin C."/>
            <person name="Cornejo O.E."/>
            <person name="Hulbert S.H."/>
            <person name="Chen X."/>
        </authorList>
    </citation>
    <scope>NUCLEOTIDE SEQUENCE [LARGE SCALE GENOMIC DNA]</scope>
    <source>
        <strain evidence="2">93-210</strain>
    </source>
</reference>
<evidence type="ECO:0000313" key="1">
    <source>
        <dbReference type="EMBL" id="KAI7955285.1"/>
    </source>
</evidence>
<accession>A0ACC0ELD9</accession>
<keyword evidence="2" id="KW-1185">Reference proteome</keyword>
<organism evidence="1 2">
    <name type="scientific">Puccinia striiformis f. sp. tritici</name>
    <dbReference type="NCBI Taxonomy" id="168172"/>
    <lineage>
        <taxon>Eukaryota</taxon>
        <taxon>Fungi</taxon>
        <taxon>Dikarya</taxon>
        <taxon>Basidiomycota</taxon>
        <taxon>Pucciniomycotina</taxon>
        <taxon>Pucciniomycetes</taxon>
        <taxon>Pucciniales</taxon>
        <taxon>Pucciniaceae</taxon>
        <taxon>Puccinia</taxon>
    </lineage>
</organism>
<sequence>MARSALSSSNRLLHLININICNGAVKTFHITSINQLPLINIVNKPVKFSSHELNNFKSLILKNKYSAIAPILSTFNQQAMVVHRFNLRFVKTNSAGGTQLFSQAHSVLNCVDCN</sequence>
<evidence type="ECO:0000313" key="2">
    <source>
        <dbReference type="Proteomes" id="UP001060170"/>
    </source>
</evidence>
<gene>
    <name evidence="1" type="ORF">MJO28_005685</name>
</gene>
<reference evidence="2" key="2">
    <citation type="journal article" date="2018" name="Mol. Plant Microbe Interact.">
        <title>Genome sequence resources for the wheat stripe rust pathogen (Puccinia striiformis f. sp. tritici) and the barley stripe rust pathogen (Puccinia striiformis f. sp. hordei).</title>
        <authorList>
            <person name="Xia C."/>
            <person name="Wang M."/>
            <person name="Yin C."/>
            <person name="Cornejo O.E."/>
            <person name="Hulbert S.H."/>
            <person name="Chen X."/>
        </authorList>
    </citation>
    <scope>NUCLEOTIDE SEQUENCE [LARGE SCALE GENOMIC DNA]</scope>
    <source>
        <strain evidence="2">93-210</strain>
    </source>
</reference>
<protein>
    <submittedName>
        <fullName evidence="1">Uncharacterized protein</fullName>
    </submittedName>
</protein>
<reference evidence="1 2" key="3">
    <citation type="journal article" date="2022" name="Microbiol. Spectr.">
        <title>Folding features and dynamics of 3D genome architecture in plant fungal pathogens.</title>
        <authorList>
            <person name="Xia C."/>
        </authorList>
    </citation>
    <scope>NUCLEOTIDE SEQUENCE [LARGE SCALE GENOMIC DNA]</scope>
    <source>
        <strain evidence="1 2">93-210</strain>
    </source>
</reference>
<dbReference type="EMBL" id="CM045869">
    <property type="protein sequence ID" value="KAI7955285.1"/>
    <property type="molecule type" value="Genomic_DNA"/>
</dbReference>
<comment type="caution">
    <text evidence="1">The sequence shown here is derived from an EMBL/GenBank/DDBJ whole genome shotgun (WGS) entry which is preliminary data.</text>
</comment>
<dbReference type="Proteomes" id="UP001060170">
    <property type="component" value="Chromosome 5"/>
</dbReference>
<name>A0ACC0ELD9_9BASI</name>